<organism evidence="3 4">
    <name type="scientific">Escallonia rubra</name>
    <dbReference type="NCBI Taxonomy" id="112253"/>
    <lineage>
        <taxon>Eukaryota</taxon>
        <taxon>Viridiplantae</taxon>
        <taxon>Streptophyta</taxon>
        <taxon>Embryophyta</taxon>
        <taxon>Tracheophyta</taxon>
        <taxon>Spermatophyta</taxon>
        <taxon>Magnoliopsida</taxon>
        <taxon>eudicotyledons</taxon>
        <taxon>Gunneridae</taxon>
        <taxon>Pentapetalae</taxon>
        <taxon>asterids</taxon>
        <taxon>campanulids</taxon>
        <taxon>Escalloniales</taxon>
        <taxon>Escalloniaceae</taxon>
        <taxon>Escallonia</taxon>
    </lineage>
</organism>
<comment type="caution">
    <text evidence="3">The sequence shown here is derived from an EMBL/GenBank/DDBJ whole genome shotgun (WGS) entry which is preliminary data.</text>
</comment>
<dbReference type="GO" id="GO:0003700">
    <property type="term" value="F:DNA-binding transcription factor activity"/>
    <property type="evidence" value="ECO:0007669"/>
    <property type="project" value="InterPro"/>
</dbReference>
<dbReference type="PANTHER" id="PTHR33305">
    <property type="entry name" value="ETHYLENE INSENSITIVE 3-LIKE 2 PROTEIN"/>
    <property type="match status" value="1"/>
</dbReference>
<protein>
    <recommendedName>
        <fullName evidence="2">Ethylene insensitive 3-like DNA-binding domain-containing protein</fullName>
    </recommendedName>
</protein>
<proteinExistence type="predicted"/>
<evidence type="ECO:0000256" key="1">
    <source>
        <dbReference type="SAM" id="Coils"/>
    </source>
</evidence>
<keyword evidence="4" id="KW-1185">Reference proteome</keyword>
<dbReference type="EMBL" id="JAVXUO010000188">
    <property type="protein sequence ID" value="KAK2994568.1"/>
    <property type="molecule type" value="Genomic_DNA"/>
</dbReference>
<dbReference type="GO" id="GO:0003677">
    <property type="term" value="F:DNA binding"/>
    <property type="evidence" value="ECO:0007669"/>
    <property type="project" value="TreeGrafter"/>
</dbReference>
<evidence type="ECO:0000313" key="3">
    <source>
        <dbReference type="EMBL" id="KAK2994568.1"/>
    </source>
</evidence>
<feature type="coiled-coil region" evidence="1">
    <location>
        <begin position="28"/>
        <end position="83"/>
    </location>
</feature>
<gene>
    <name evidence="3" type="ORF">RJ640_017297</name>
</gene>
<accession>A0AA88S1U7</accession>
<name>A0AA88S1U7_9ASTE</name>
<keyword evidence="1" id="KW-0175">Coiled coil</keyword>
<dbReference type="InterPro" id="IPR047091">
    <property type="entry name" value="EIN3-like_DNA-bd"/>
</dbReference>
<feature type="domain" description="Ethylene insensitive 3-like DNA-binding" evidence="2">
    <location>
        <begin position="254"/>
        <end position="323"/>
    </location>
</feature>
<sequence>MAHVQAAYNAYCYSSQMQDRFAMAMDVARSAETEKRAAEGKANKLDKEVKDLKTENVDLLTKLGRLEKRCEKLRHDKAEIGNKAIQAFLDGTAGDEWLRKRTEDGLSIFKEGFQKAKDLTVAKYLSLFLEDVVVPNFESQSGETAEPTEAGDAISPGEKSELWRNGFPFLEPFIIFEGVDSFLLQSCVEMIHKAFAGVLASKAQENVNFTHSTNGLAGPVAEVAKLDYCHRSDNELVLKKVAQEDHIRFALFCKPVIGASDNLRAWWKEKVKFERNGLAPIAKYQADNSVPGKFEDCTAVASTPHTLQELQDTTLGSFLSARM</sequence>
<evidence type="ECO:0000313" key="4">
    <source>
        <dbReference type="Proteomes" id="UP001187471"/>
    </source>
</evidence>
<dbReference type="Pfam" id="PF04873">
    <property type="entry name" value="EIN3_DNA-bd"/>
    <property type="match status" value="1"/>
</dbReference>
<dbReference type="Proteomes" id="UP001187471">
    <property type="component" value="Unassembled WGS sequence"/>
</dbReference>
<dbReference type="AlphaFoldDB" id="A0AA88S1U7"/>
<reference evidence="3" key="1">
    <citation type="submission" date="2022-12" db="EMBL/GenBank/DDBJ databases">
        <title>Draft genome assemblies for two species of Escallonia (Escalloniales).</title>
        <authorList>
            <person name="Chanderbali A."/>
            <person name="Dervinis C."/>
            <person name="Anghel I."/>
            <person name="Soltis D."/>
            <person name="Soltis P."/>
            <person name="Zapata F."/>
        </authorList>
    </citation>
    <scope>NUCLEOTIDE SEQUENCE</scope>
    <source>
        <strain evidence="3">UCBG92.1500</strain>
        <tissue evidence="3">Leaf</tissue>
    </source>
</reference>
<dbReference type="PANTHER" id="PTHR33305:SF53">
    <property type="entry name" value="ETHYLENE INSENSITIVE 3-LIKE 1 PROTEIN"/>
    <property type="match status" value="1"/>
</dbReference>
<dbReference type="InterPro" id="IPR006957">
    <property type="entry name" value="EIN3"/>
</dbReference>
<dbReference type="GO" id="GO:0005634">
    <property type="term" value="C:nucleus"/>
    <property type="evidence" value="ECO:0007669"/>
    <property type="project" value="InterPro"/>
</dbReference>
<evidence type="ECO:0000259" key="2">
    <source>
        <dbReference type="Pfam" id="PF04873"/>
    </source>
</evidence>